<organism evidence="2 3">
    <name type="scientific">Nosema bombycis (strain CQ1 / CVCC 102059)</name>
    <name type="common">Microsporidian parasite</name>
    <name type="synonym">Pebrine of silkworm</name>
    <dbReference type="NCBI Taxonomy" id="578461"/>
    <lineage>
        <taxon>Eukaryota</taxon>
        <taxon>Fungi</taxon>
        <taxon>Fungi incertae sedis</taxon>
        <taxon>Microsporidia</taxon>
        <taxon>Nosematidae</taxon>
        <taxon>Nosema</taxon>
    </lineage>
</organism>
<reference evidence="2 3" key="1">
    <citation type="journal article" date="2013" name="BMC Genomics">
        <title>Comparative genomics of parasitic silkworm microsporidia reveal an association between genome expansion and host adaptation.</title>
        <authorList>
            <person name="Pan G."/>
            <person name="Xu J."/>
            <person name="Li T."/>
            <person name="Xia Q."/>
            <person name="Liu S.L."/>
            <person name="Zhang G."/>
            <person name="Li S."/>
            <person name="Li C."/>
            <person name="Liu H."/>
            <person name="Yang L."/>
            <person name="Liu T."/>
            <person name="Zhang X."/>
            <person name="Wu Z."/>
            <person name="Fan W."/>
            <person name="Dang X."/>
            <person name="Xiang H."/>
            <person name="Tao M."/>
            <person name="Li Y."/>
            <person name="Hu J."/>
            <person name="Li Z."/>
            <person name="Lin L."/>
            <person name="Luo J."/>
            <person name="Geng L."/>
            <person name="Wang L."/>
            <person name="Long M."/>
            <person name="Wan Y."/>
            <person name="He N."/>
            <person name="Zhang Z."/>
            <person name="Lu C."/>
            <person name="Keeling P.J."/>
            <person name="Wang J."/>
            <person name="Xiang Z."/>
            <person name="Zhou Z."/>
        </authorList>
    </citation>
    <scope>NUCLEOTIDE SEQUENCE [LARGE SCALE GENOMIC DNA]</scope>
    <source>
        <strain evidence="3">CQ1 / CVCC 102059</strain>
    </source>
</reference>
<dbReference type="HOGENOM" id="CLU_700382_0_0_1"/>
<proteinExistence type="predicted"/>
<dbReference type="Proteomes" id="UP000016927">
    <property type="component" value="Unassembled WGS sequence"/>
</dbReference>
<evidence type="ECO:0000313" key="2">
    <source>
        <dbReference type="EMBL" id="EOB11282.1"/>
    </source>
</evidence>
<gene>
    <name evidence="2" type="ORF">NBO_1315g0003</name>
</gene>
<name>R0KMB4_NOSB1</name>
<accession>R0KMB4</accession>
<dbReference type="AlphaFoldDB" id="R0KMB4"/>
<evidence type="ECO:0000256" key="1">
    <source>
        <dbReference type="SAM" id="SignalP"/>
    </source>
</evidence>
<keyword evidence="1" id="KW-0732">Signal</keyword>
<feature type="chain" id="PRO_5004344438" evidence="1">
    <location>
        <begin position="20"/>
        <end position="364"/>
    </location>
</feature>
<feature type="signal peptide" evidence="1">
    <location>
        <begin position="1"/>
        <end position="19"/>
    </location>
</feature>
<dbReference type="EMBL" id="KB910222">
    <property type="protein sequence ID" value="EOB11282.1"/>
    <property type="molecule type" value="Genomic_DNA"/>
</dbReference>
<evidence type="ECO:0000313" key="3">
    <source>
        <dbReference type="Proteomes" id="UP000016927"/>
    </source>
</evidence>
<protein>
    <submittedName>
        <fullName evidence="2">Uncharacterized protein</fullName>
    </submittedName>
</protein>
<keyword evidence="3" id="KW-1185">Reference proteome</keyword>
<sequence length="364" mass="41078">MNFELIIIFFLCATFSNVADIISKFSKKNESEFSRKSFEQRLLKDNERKRNEITGTTESNGYPQFDADVSAINNEIVSNVGESNDDVSSYSRHFYKEPSITSLEKTDDLNHKPVVVKLIRKVSLSAEKDKNLEGLDENINLLMNFVGNSEVKQIQTNKPLVDNGNFNVDELIDQVVTEKNFIQVDEKLQLIDEKDLEELNELFEELSRLKDPAATEESSLKQGNRNLEELDLHAAVLFELGDPIYSEIECFDPQMHSLRDAENPHGLFPSNDNLKRCISRKSIDASSYKGETPLSMFGSGIVMHSNFSEEINGGKIGTIDGKKNAKKSKNEKSNSFCIPCVSGNISDDPEDEKIKLTAKKQLVY</sequence>
<dbReference type="VEuPathDB" id="MicrosporidiaDB:NBO_1315g0003"/>